<name>A0A0A6UE36_ACTUT</name>
<dbReference type="Proteomes" id="UP000054537">
    <property type="component" value="Unassembled WGS sequence"/>
</dbReference>
<feature type="region of interest" description="Disordered" evidence="1">
    <location>
        <begin position="95"/>
        <end position="118"/>
    </location>
</feature>
<sequence length="147" mass="16110">MLTLTIAAGTLAAGVVAPQSAALAYSGNCGSSSINPKNARTGVSNYRAFKPVTFHGRRIQIMAGRNHWGQYGWAEMSGRTTARDRVWMDWRTSPRQRHRQCGPERVGRSGARGFTRALPTGGPSVQFRACGDLYVAGKRTHKCTGWW</sequence>
<dbReference type="STRING" id="1869.MB27_29615"/>
<keyword evidence="3" id="KW-1185">Reference proteome</keyword>
<evidence type="ECO:0000313" key="2">
    <source>
        <dbReference type="EMBL" id="KHD74275.1"/>
    </source>
</evidence>
<proteinExistence type="predicted"/>
<evidence type="ECO:0000313" key="3">
    <source>
        <dbReference type="Proteomes" id="UP000054537"/>
    </source>
</evidence>
<gene>
    <name evidence="2" type="ORF">MB27_29615</name>
</gene>
<dbReference type="AlphaFoldDB" id="A0A0A6UE36"/>
<comment type="caution">
    <text evidence="2">The sequence shown here is derived from an EMBL/GenBank/DDBJ whole genome shotgun (WGS) entry which is preliminary data.</text>
</comment>
<evidence type="ECO:0000256" key="1">
    <source>
        <dbReference type="SAM" id="MobiDB-lite"/>
    </source>
</evidence>
<reference evidence="2 3" key="1">
    <citation type="submission" date="2014-10" db="EMBL/GenBank/DDBJ databases">
        <title>Draft genome sequence of Actinoplanes utahensis NRRL 12052.</title>
        <authorList>
            <person name="Velasco-Bucheli B."/>
            <person name="del Cerro C."/>
            <person name="Hormigo D."/>
            <person name="Garcia J.L."/>
            <person name="Acebal C."/>
            <person name="Arroyo M."/>
            <person name="de la Mata I."/>
        </authorList>
    </citation>
    <scope>NUCLEOTIDE SEQUENCE [LARGE SCALE GENOMIC DNA]</scope>
    <source>
        <strain evidence="2 3">NRRL 12052</strain>
    </source>
</reference>
<protein>
    <submittedName>
        <fullName evidence="2">Uncharacterized protein</fullName>
    </submittedName>
</protein>
<organism evidence="2 3">
    <name type="scientific">Actinoplanes utahensis</name>
    <dbReference type="NCBI Taxonomy" id="1869"/>
    <lineage>
        <taxon>Bacteria</taxon>
        <taxon>Bacillati</taxon>
        <taxon>Actinomycetota</taxon>
        <taxon>Actinomycetes</taxon>
        <taxon>Micromonosporales</taxon>
        <taxon>Micromonosporaceae</taxon>
        <taxon>Actinoplanes</taxon>
    </lineage>
</organism>
<accession>A0A0A6UE36</accession>
<dbReference type="EMBL" id="JRTT01000048">
    <property type="protein sequence ID" value="KHD74275.1"/>
    <property type="molecule type" value="Genomic_DNA"/>
</dbReference>